<protein>
    <recommendedName>
        <fullName evidence="3">Signal peptidase complex subunit 1</fullName>
    </recommendedName>
</protein>
<accession>A0A8X7N9B7</accession>
<reference evidence="11" key="1">
    <citation type="submission" date="2016-04" db="EMBL/GenBank/DDBJ databases">
        <authorList>
            <person name="Nguyen H.D."/>
            <person name="Samba Siva P."/>
            <person name="Cullis J."/>
            <person name="Levesque C.A."/>
            <person name="Hambleton S."/>
        </authorList>
    </citation>
    <scope>NUCLEOTIDE SEQUENCE</scope>
    <source>
        <strain evidence="11">DAOMC 236422</strain>
    </source>
</reference>
<dbReference type="PANTHER" id="PTHR13202:SF0">
    <property type="entry name" value="SIGNAL PEPTIDASE COMPLEX SUBUNIT 1"/>
    <property type="match status" value="1"/>
</dbReference>
<evidence type="ECO:0000256" key="8">
    <source>
        <dbReference type="ARBA" id="ARBA00045204"/>
    </source>
</evidence>
<proteinExistence type="inferred from homology"/>
<dbReference type="GO" id="GO:0005787">
    <property type="term" value="C:signal peptidase complex"/>
    <property type="evidence" value="ECO:0007669"/>
    <property type="project" value="InterPro"/>
</dbReference>
<dbReference type="Proteomes" id="UP000078113">
    <property type="component" value="Unassembled WGS sequence"/>
</dbReference>
<keyword evidence="5" id="KW-0256">Endoplasmic reticulum</keyword>
<organism evidence="11 12">
    <name type="scientific">Tilletia walkeri</name>
    <dbReference type="NCBI Taxonomy" id="117179"/>
    <lineage>
        <taxon>Eukaryota</taxon>
        <taxon>Fungi</taxon>
        <taxon>Dikarya</taxon>
        <taxon>Basidiomycota</taxon>
        <taxon>Ustilaginomycotina</taxon>
        <taxon>Exobasidiomycetes</taxon>
        <taxon>Tilletiales</taxon>
        <taxon>Tilletiaceae</taxon>
        <taxon>Tilletia</taxon>
    </lineage>
</organism>
<dbReference type="EMBL" id="LWDG02000155">
    <property type="protein sequence ID" value="KAE8268374.1"/>
    <property type="molecule type" value="Genomic_DNA"/>
</dbReference>
<evidence type="ECO:0000256" key="6">
    <source>
        <dbReference type="ARBA" id="ARBA00022989"/>
    </source>
</evidence>
<dbReference type="InterPro" id="IPR009542">
    <property type="entry name" value="Spc1/SPCS1"/>
</dbReference>
<dbReference type="GO" id="GO:0045047">
    <property type="term" value="P:protein targeting to ER"/>
    <property type="evidence" value="ECO:0007669"/>
    <property type="project" value="TreeGrafter"/>
</dbReference>
<dbReference type="AlphaFoldDB" id="A0A8X7N9B7"/>
<keyword evidence="12" id="KW-1185">Reference proteome</keyword>
<evidence type="ECO:0000256" key="7">
    <source>
        <dbReference type="ARBA" id="ARBA00023136"/>
    </source>
</evidence>
<dbReference type="GO" id="GO:0006465">
    <property type="term" value="P:signal peptide processing"/>
    <property type="evidence" value="ECO:0007669"/>
    <property type="project" value="InterPro"/>
</dbReference>
<feature type="transmembrane region" description="Helical" evidence="10">
    <location>
        <begin position="49"/>
        <end position="70"/>
    </location>
</feature>
<evidence type="ECO:0000256" key="2">
    <source>
        <dbReference type="ARBA" id="ARBA00005245"/>
    </source>
</evidence>
<dbReference type="PANTHER" id="PTHR13202">
    <property type="entry name" value="MICROSOMAL SIGNAL PEPTIDASE 12 KDA SUBUNIT"/>
    <property type="match status" value="1"/>
</dbReference>
<evidence type="ECO:0000256" key="10">
    <source>
        <dbReference type="SAM" id="Phobius"/>
    </source>
</evidence>
<feature type="compositionally biased region" description="Low complexity" evidence="9">
    <location>
        <begin position="82"/>
        <end position="99"/>
    </location>
</feature>
<name>A0A8X7N9B7_9BASI</name>
<comment type="subcellular location">
    <subcellularLocation>
        <location evidence="1">Endoplasmic reticulum membrane</location>
        <topology evidence="1">Multi-pass membrane protein</topology>
    </subcellularLocation>
</comment>
<gene>
    <name evidence="11" type="ORF">A4X09_0g3971</name>
</gene>
<evidence type="ECO:0000313" key="11">
    <source>
        <dbReference type="EMBL" id="KAE8268374.1"/>
    </source>
</evidence>
<sequence>MDQLQKIIDGRVDFQGQRLADRIAQETIALAALIGFLAGYFTHSLQLTLLIYGAGVLIALVAGVPPWPMFNNYPVTWLPNRSASPTTSTSTPAAVTDSTRSTAKA</sequence>
<feature type="transmembrane region" description="Helical" evidence="10">
    <location>
        <begin position="23"/>
        <end position="42"/>
    </location>
</feature>
<comment type="caution">
    <text evidence="11">The sequence shown here is derived from an EMBL/GenBank/DDBJ whole genome shotgun (WGS) entry which is preliminary data.</text>
</comment>
<feature type="region of interest" description="Disordered" evidence="9">
    <location>
        <begin position="81"/>
        <end position="105"/>
    </location>
</feature>
<evidence type="ECO:0000256" key="5">
    <source>
        <dbReference type="ARBA" id="ARBA00022824"/>
    </source>
</evidence>
<keyword evidence="6 10" id="KW-1133">Transmembrane helix</keyword>
<comment type="similarity">
    <text evidence="2">Belongs to the SPCS1 family.</text>
</comment>
<dbReference type="Pfam" id="PF06645">
    <property type="entry name" value="SPC12"/>
    <property type="match status" value="1"/>
</dbReference>
<keyword evidence="7 10" id="KW-0472">Membrane</keyword>
<reference evidence="11" key="2">
    <citation type="journal article" date="2019" name="IMA Fungus">
        <title>Genome sequencing and comparison of five Tilletia species to identify candidate genes for the detection of regulated species infecting wheat.</title>
        <authorList>
            <person name="Nguyen H.D.T."/>
            <person name="Sultana T."/>
            <person name="Kesanakurti P."/>
            <person name="Hambleton S."/>
        </authorList>
    </citation>
    <scope>NUCLEOTIDE SEQUENCE</scope>
    <source>
        <strain evidence="11">DAOMC 236422</strain>
    </source>
</reference>
<comment type="function">
    <text evidence="8">Component of the signal peptidase complex (SPC) which catalyzes the cleavage of N-terminal signal sequences from nascent proteins as they are translocated into the lumen of the endoplasmic reticulum. Dispensable for SPC enzymatic activity.</text>
</comment>
<evidence type="ECO:0000256" key="3">
    <source>
        <dbReference type="ARBA" id="ARBA00017059"/>
    </source>
</evidence>
<evidence type="ECO:0000256" key="4">
    <source>
        <dbReference type="ARBA" id="ARBA00022692"/>
    </source>
</evidence>
<evidence type="ECO:0000256" key="9">
    <source>
        <dbReference type="SAM" id="MobiDB-lite"/>
    </source>
</evidence>
<keyword evidence="4 10" id="KW-0812">Transmembrane</keyword>
<evidence type="ECO:0000256" key="1">
    <source>
        <dbReference type="ARBA" id="ARBA00004477"/>
    </source>
</evidence>
<evidence type="ECO:0000313" key="12">
    <source>
        <dbReference type="Proteomes" id="UP000078113"/>
    </source>
</evidence>